<evidence type="ECO:0000313" key="2">
    <source>
        <dbReference type="EMBL" id="GEM47516.1"/>
    </source>
</evidence>
<name>A0A511N4Z0_DEIC1</name>
<keyword evidence="1" id="KW-1133">Transmembrane helix</keyword>
<feature type="transmembrane region" description="Helical" evidence="1">
    <location>
        <begin position="131"/>
        <end position="148"/>
    </location>
</feature>
<dbReference type="RefSeq" id="WP_146885832.1">
    <property type="nucleotide sequence ID" value="NZ_BJXB01000014.1"/>
</dbReference>
<proteinExistence type="predicted"/>
<evidence type="ECO:0000313" key="3">
    <source>
        <dbReference type="Proteomes" id="UP000321306"/>
    </source>
</evidence>
<organism evidence="2 3">
    <name type="scientific">Deinococcus cellulosilyticus (strain DSM 18568 / NBRC 106333 / KACC 11606 / 5516J-15)</name>
    <dbReference type="NCBI Taxonomy" id="1223518"/>
    <lineage>
        <taxon>Bacteria</taxon>
        <taxon>Thermotogati</taxon>
        <taxon>Deinococcota</taxon>
        <taxon>Deinococci</taxon>
        <taxon>Deinococcales</taxon>
        <taxon>Deinococcaceae</taxon>
        <taxon>Deinococcus</taxon>
    </lineage>
</organism>
<dbReference type="EMBL" id="BJXB01000014">
    <property type="protein sequence ID" value="GEM47516.1"/>
    <property type="molecule type" value="Genomic_DNA"/>
</dbReference>
<evidence type="ECO:0000256" key="1">
    <source>
        <dbReference type="SAM" id="Phobius"/>
    </source>
</evidence>
<feature type="transmembrane region" description="Helical" evidence="1">
    <location>
        <begin position="47"/>
        <end position="69"/>
    </location>
</feature>
<keyword evidence="3" id="KW-1185">Reference proteome</keyword>
<keyword evidence="1" id="KW-0812">Transmembrane</keyword>
<gene>
    <name evidence="2" type="ORF">DC3_31510</name>
</gene>
<dbReference type="InterPro" id="IPR018729">
    <property type="entry name" value="DUF2269_transmembrane"/>
</dbReference>
<protein>
    <recommendedName>
        <fullName evidence="4">DUF2269 family protein</fullName>
    </recommendedName>
</protein>
<dbReference type="AlphaFoldDB" id="A0A511N4Z0"/>
<feature type="transmembrane region" description="Helical" evidence="1">
    <location>
        <begin position="75"/>
        <end position="95"/>
    </location>
</feature>
<dbReference type="Proteomes" id="UP000321306">
    <property type="component" value="Unassembled WGS sequence"/>
</dbReference>
<keyword evidence="1" id="KW-0472">Membrane</keyword>
<comment type="caution">
    <text evidence="2">The sequence shown here is derived from an EMBL/GenBank/DDBJ whole genome shotgun (WGS) entry which is preliminary data.</text>
</comment>
<feature type="transmembrane region" description="Helical" evidence="1">
    <location>
        <begin position="6"/>
        <end position="26"/>
    </location>
</feature>
<accession>A0A511N4Z0</accession>
<dbReference type="Pfam" id="PF10027">
    <property type="entry name" value="DUF2269"/>
    <property type="match status" value="1"/>
</dbReference>
<dbReference type="OrthoDB" id="69600at2"/>
<sequence>MKILVLIHVLSAIIGVGPTYFGLMLLRQNSTPRDLQTGLKVGKMLEWFPKIGGTLAVLSGFALILLNNYGPFTQIWLLGSLILYILIQAIVIGFVSPRAEKLAAWVFNPKNESATNLPAEQQGLLRSVSTGHWLAAALGTVLFTFMILKPH</sequence>
<reference evidence="2 3" key="1">
    <citation type="submission" date="2019-07" db="EMBL/GenBank/DDBJ databases">
        <title>Whole genome shotgun sequence of Deinococcus cellulosilyticus NBRC 106333.</title>
        <authorList>
            <person name="Hosoyama A."/>
            <person name="Uohara A."/>
            <person name="Ohji S."/>
            <person name="Ichikawa N."/>
        </authorList>
    </citation>
    <scope>NUCLEOTIDE SEQUENCE [LARGE SCALE GENOMIC DNA]</scope>
    <source>
        <strain evidence="2 3">NBRC 106333</strain>
    </source>
</reference>
<evidence type="ECO:0008006" key="4">
    <source>
        <dbReference type="Google" id="ProtNLM"/>
    </source>
</evidence>